<protein>
    <submittedName>
        <fullName evidence="1">Uncharacterized protein</fullName>
    </submittedName>
</protein>
<keyword evidence="2" id="KW-1185">Reference proteome</keyword>
<accession>A0ABU3V8M9</accession>
<organism evidence="1 2">
    <name type="scientific">Sedimentitalea todarodis</name>
    <dbReference type="NCBI Taxonomy" id="1631240"/>
    <lineage>
        <taxon>Bacteria</taxon>
        <taxon>Pseudomonadati</taxon>
        <taxon>Pseudomonadota</taxon>
        <taxon>Alphaproteobacteria</taxon>
        <taxon>Rhodobacterales</taxon>
        <taxon>Paracoccaceae</taxon>
        <taxon>Sedimentitalea</taxon>
    </lineage>
</organism>
<dbReference type="Proteomes" id="UP001255416">
    <property type="component" value="Unassembled WGS sequence"/>
</dbReference>
<evidence type="ECO:0000313" key="2">
    <source>
        <dbReference type="Proteomes" id="UP001255416"/>
    </source>
</evidence>
<evidence type="ECO:0000313" key="1">
    <source>
        <dbReference type="EMBL" id="MDU9002458.1"/>
    </source>
</evidence>
<proteinExistence type="predicted"/>
<dbReference type="EMBL" id="JASMWN010000001">
    <property type="protein sequence ID" value="MDU9002458.1"/>
    <property type="molecule type" value="Genomic_DNA"/>
</dbReference>
<sequence>MQRLDTWNVFEIARDHERIGDFSHKFGKIAATGLRFTSELHNLIFSFPKGGKVRGYCPVTFRVN</sequence>
<dbReference type="RefSeq" id="WP_316772294.1">
    <property type="nucleotide sequence ID" value="NZ_JASMWN010000001.1"/>
</dbReference>
<name>A0ABU3V8M9_9RHOB</name>
<comment type="caution">
    <text evidence="1">The sequence shown here is derived from an EMBL/GenBank/DDBJ whole genome shotgun (WGS) entry which is preliminary data.</text>
</comment>
<reference evidence="2" key="1">
    <citation type="submission" date="2023-05" db="EMBL/GenBank/DDBJ databases">
        <title>Sedimentitalea sp. nov. JM2-8.</title>
        <authorList>
            <person name="Huang J."/>
        </authorList>
    </citation>
    <scope>NUCLEOTIDE SEQUENCE [LARGE SCALE GENOMIC DNA]</scope>
    <source>
        <strain evidence="2">KHS03</strain>
    </source>
</reference>
<gene>
    <name evidence="1" type="ORF">QO231_01180</name>
</gene>